<dbReference type="InterPro" id="IPR050476">
    <property type="entry name" value="Insect_CytP450_Detox"/>
</dbReference>
<dbReference type="InterPro" id="IPR001128">
    <property type="entry name" value="Cyt_P450"/>
</dbReference>
<keyword evidence="12 16" id="KW-0472">Membrane</keyword>
<keyword evidence="11 14" id="KW-0503">Monooxygenase</keyword>
<dbReference type="PANTHER" id="PTHR24292:SF54">
    <property type="entry name" value="CYP9F3-RELATED"/>
    <property type="match status" value="1"/>
</dbReference>
<dbReference type="InterPro" id="IPR036396">
    <property type="entry name" value="Cyt_P450_sf"/>
</dbReference>
<evidence type="ECO:0000256" key="12">
    <source>
        <dbReference type="ARBA" id="ARBA00023136"/>
    </source>
</evidence>
<dbReference type="GO" id="GO:0004497">
    <property type="term" value="F:monooxygenase activity"/>
    <property type="evidence" value="ECO:0007669"/>
    <property type="project" value="UniProtKB-KW"/>
</dbReference>
<evidence type="ECO:0000256" key="5">
    <source>
        <dbReference type="ARBA" id="ARBA00022617"/>
    </source>
</evidence>
<dbReference type="GO" id="GO:0005789">
    <property type="term" value="C:endoplasmic reticulum membrane"/>
    <property type="evidence" value="ECO:0007669"/>
    <property type="project" value="UniProtKB-SubCell"/>
</dbReference>
<dbReference type="AlphaFoldDB" id="A0A7R9J7X9"/>
<dbReference type="CDD" id="cd11056">
    <property type="entry name" value="CYP6-like"/>
    <property type="match status" value="1"/>
</dbReference>
<evidence type="ECO:0000313" key="17">
    <source>
        <dbReference type="EMBL" id="CAD7574265.1"/>
    </source>
</evidence>
<dbReference type="Gene3D" id="1.10.630.10">
    <property type="entry name" value="Cytochrome P450"/>
    <property type="match status" value="1"/>
</dbReference>
<dbReference type="PRINTS" id="PR00463">
    <property type="entry name" value="EP450I"/>
</dbReference>
<dbReference type="GO" id="GO:0005506">
    <property type="term" value="F:iron ion binding"/>
    <property type="evidence" value="ECO:0007669"/>
    <property type="project" value="InterPro"/>
</dbReference>
<evidence type="ECO:0000256" key="2">
    <source>
        <dbReference type="ARBA" id="ARBA00004174"/>
    </source>
</evidence>
<name>A0A7R9J7X9_TIMCA</name>
<reference evidence="17" key="1">
    <citation type="submission" date="2020-11" db="EMBL/GenBank/DDBJ databases">
        <authorList>
            <person name="Tran Van P."/>
        </authorList>
    </citation>
    <scope>NUCLEOTIDE SEQUENCE</scope>
</reference>
<dbReference type="Pfam" id="PF00067">
    <property type="entry name" value="p450"/>
    <property type="match status" value="2"/>
</dbReference>
<keyword evidence="5 13" id="KW-0349">Heme</keyword>
<feature type="region of interest" description="Disordered" evidence="15">
    <location>
        <begin position="403"/>
        <end position="432"/>
    </location>
</feature>
<evidence type="ECO:0000256" key="14">
    <source>
        <dbReference type="RuleBase" id="RU000461"/>
    </source>
</evidence>
<dbReference type="InterPro" id="IPR002401">
    <property type="entry name" value="Cyt_P450_E_grp-I"/>
</dbReference>
<keyword evidence="9 14" id="KW-0560">Oxidoreductase</keyword>
<evidence type="ECO:0000256" key="3">
    <source>
        <dbReference type="ARBA" id="ARBA00004406"/>
    </source>
</evidence>
<evidence type="ECO:0000256" key="4">
    <source>
        <dbReference type="ARBA" id="ARBA00010617"/>
    </source>
</evidence>
<evidence type="ECO:0000256" key="9">
    <source>
        <dbReference type="ARBA" id="ARBA00023002"/>
    </source>
</evidence>
<evidence type="ECO:0000256" key="11">
    <source>
        <dbReference type="ARBA" id="ARBA00023033"/>
    </source>
</evidence>
<feature type="transmembrane region" description="Helical" evidence="16">
    <location>
        <begin position="45"/>
        <end position="64"/>
    </location>
</feature>
<comment type="similarity">
    <text evidence="4 14">Belongs to the cytochrome P450 family.</text>
</comment>
<evidence type="ECO:0000256" key="6">
    <source>
        <dbReference type="ARBA" id="ARBA00022723"/>
    </source>
</evidence>
<dbReference type="PANTHER" id="PTHR24292">
    <property type="entry name" value="CYTOCHROME P450"/>
    <property type="match status" value="1"/>
</dbReference>
<dbReference type="InterPro" id="IPR017972">
    <property type="entry name" value="Cyt_P450_CS"/>
</dbReference>
<keyword evidence="16" id="KW-0812">Transmembrane</keyword>
<dbReference type="EMBL" id="OE182223">
    <property type="protein sequence ID" value="CAD7574265.1"/>
    <property type="molecule type" value="Genomic_DNA"/>
</dbReference>
<comment type="subcellular location">
    <subcellularLocation>
        <location evidence="3">Endoplasmic reticulum membrane</location>
        <topology evidence="3">Peripheral membrane protein</topology>
    </subcellularLocation>
    <subcellularLocation>
        <location evidence="2">Microsome membrane</location>
        <topology evidence="2">Peripheral membrane protein</topology>
    </subcellularLocation>
</comment>
<dbReference type="PROSITE" id="PS00086">
    <property type="entry name" value="CYTOCHROME_P450"/>
    <property type="match status" value="1"/>
</dbReference>
<evidence type="ECO:0000256" key="16">
    <source>
        <dbReference type="SAM" id="Phobius"/>
    </source>
</evidence>
<keyword evidence="8" id="KW-0492">Microsome</keyword>
<keyword evidence="6 13" id="KW-0479">Metal-binding</keyword>
<dbReference type="GO" id="GO:0016705">
    <property type="term" value="F:oxidoreductase activity, acting on paired donors, with incorporation or reduction of molecular oxygen"/>
    <property type="evidence" value="ECO:0007669"/>
    <property type="project" value="InterPro"/>
</dbReference>
<evidence type="ECO:0000256" key="8">
    <source>
        <dbReference type="ARBA" id="ARBA00022848"/>
    </source>
</evidence>
<dbReference type="PRINTS" id="PR00385">
    <property type="entry name" value="P450"/>
</dbReference>
<proteinExistence type="inferred from homology"/>
<dbReference type="SUPFAM" id="SSF48264">
    <property type="entry name" value="Cytochrome P450"/>
    <property type="match status" value="1"/>
</dbReference>
<keyword evidence="7" id="KW-0256">Endoplasmic reticulum</keyword>
<organism evidence="17">
    <name type="scientific">Timema californicum</name>
    <name type="common">California timema</name>
    <name type="synonym">Walking stick</name>
    <dbReference type="NCBI Taxonomy" id="61474"/>
    <lineage>
        <taxon>Eukaryota</taxon>
        <taxon>Metazoa</taxon>
        <taxon>Ecdysozoa</taxon>
        <taxon>Arthropoda</taxon>
        <taxon>Hexapoda</taxon>
        <taxon>Insecta</taxon>
        <taxon>Pterygota</taxon>
        <taxon>Neoptera</taxon>
        <taxon>Polyneoptera</taxon>
        <taxon>Phasmatodea</taxon>
        <taxon>Timematodea</taxon>
        <taxon>Timematoidea</taxon>
        <taxon>Timematidae</taxon>
        <taxon>Timema</taxon>
    </lineage>
</organism>
<protein>
    <submittedName>
        <fullName evidence="17">(California timema) hypothetical protein</fullName>
    </submittedName>
</protein>
<keyword evidence="10 13" id="KW-0408">Iron</keyword>
<evidence type="ECO:0000256" key="15">
    <source>
        <dbReference type="SAM" id="MobiDB-lite"/>
    </source>
</evidence>
<comment type="cofactor">
    <cofactor evidence="1 13">
        <name>heme</name>
        <dbReference type="ChEBI" id="CHEBI:30413"/>
    </cofactor>
</comment>
<evidence type="ECO:0000256" key="13">
    <source>
        <dbReference type="PIRSR" id="PIRSR602401-1"/>
    </source>
</evidence>
<sequence>MRLMRLLQGYQKASFELFFSAREGNHPLLFGGRELSFPKMDVWQVFGWLVVIFLLLLLVLYALGTHNHDYFSRRKLRFIRPTPLLGNMAPYAFQKVTFARLLADLYDGLKGCNIGGMFEFIHPRYLVLDPALIRTMFVKDADFFTDHEHPFTEHSEPVFGKSVFSLEEVNCELSVSTKEAMGLLYTNNLPVEQWCLNSKNPGDKWKNMRHILSPAYTSSKLKSMFSLLAECETQMMDHLKARSDGRVRLEIRDLMSRFTNDTLATTSFGFQMNSFKKTHERYFENSRDLTRFHGIRNLIFLAFMFTPGFAKFIHEVKSHDNDSVLKQQISPVADILAWRNCQVGSSESGNSRTFLRLRIIPSEIIGFLRSLIVDHVTKREKENTSRPDMLQLLIDTRKKQLRQSSEGQADGLEPPPTPTPNPKYQHSPNSPLSNFSALSDDDIVAQALVFIFGGLETTSTVLTFACYELALHQDVQKRLAAEIDASLGVDGGKLTYETTQNIPYLDTVISETLRLYPPAAFVDRSCVKPYVIPASGDNPEVHLKKGDRLWVSVPGLHYDPDYFPEPDKFDPERFSEENKDNITPFTFVPFGVGPRTCLGKKCVQGHPGSTLSLPGRALL</sequence>
<gene>
    <name evidence="17" type="ORF">TCMB3V08_LOCUS6885</name>
</gene>
<accession>A0A7R9J7X9</accession>
<evidence type="ECO:0000256" key="10">
    <source>
        <dbReference type="ARBA" id="ARBA00023004"/>
    </source>
</evidence>
<dbReference type="GO" id="GO:0020037">
    <property type="term" value="F:heme binding"/>
    <property type="evidence" value="ECO:0007669"/>
    <property type="project" value="InterPro"/>
</dbReference>
<feature type="binding site" description="axial binding residue" evidence="13">
    <location>
        <position position="597"/>
    </location>
    <ligand>
        <name>heme</name>
        <dbReference type="ChEBI" id="CHEBI:30413"/>
    </ligand>
    <ligandPart>
        <name>Fe</name>
        <dbReference type="ChEBI" id="CHEBI:18248"/>
    </ligandPart>
</feature>
<evidence type="ECO:0000256" key="7">
    <source>
        <dbReference type="ARBA" id="ARBA00022824"/>
    </source>
</evidence>
<keyword evidence="16" id="KW-1133">Transmembrane helix</keyword>
<evidence type="ECO:0000256" key="1">
    <source>
        <dbReference type="ARBA" id="ARBA00001971"/>
    </source>
</evidence>